<dbReference type="Proteomes" id="UP000494040">
    <property type="component" value="Unassembled WGS sequence"/>
</dbReference>
<dbReference type="RefSeq" id="XP_024085355.1">
    <property type="nucleotide sequence ID" value="XM_024229587.1"/>
</dbReference>
<dbReference type="EnsemblMetazoa" id="XM_024229587.1">
    <property type="protein sequence ID" value="XP_024085355.1"/>
    <property type="gene ID" value="LOC112127960"/>
</dbReference>
<reference evidence="1" key="1">
    <citation type="submission" date="2022-01" db="UniProtKB">
        <authorList>
            <consortium name="EnsemblMetazoa"/>
        </authorList>
    </citation>
    <scope>IDENTIFICATION</scope>
</reference>
<evidence type="ECO:0000313" key="1">
    <source>
        <dbReference type="EnsemblMetazoa" id="XP_024085355.1"/>
    </source>
</evidence>
<name>A0A8I6SSX6_CIMLE</name>
<accession>A0A8I6SSX6</accession>
<keyword evidence="2" id="KW-1185">Reference proteome</keyword>
<dbReference type="AlphaFoldDB" id="A0A8I6SSX6"/>
<organism evidence="1 2">
    <name type="scientific">Cimex lectularius</name>
    <name type="common">Bed bug</name>
    <name type="synonym">Acanthia lectularia</name>
    <dbReference type="NCBI Taxonomy" id="79782"/>
    <lineage>
        <taxon>Eukaryota</taxon>
        <taxon>Metazoa</taxon>
        <taxon>Ecdysozoa</taxon>
        <taxon>Arthropoda</taxon>
        <taxon>Hexapoda</taxon>
        <taxon>Insecta</taxon>
        <taxon>Pterygota</taxon>
        <taxon>Neoptera</taxon>
        <taxon>Paraneoptera</taxon>
        <taxon>Hemiptera</taxon>
        <taxon>Heteroptera</taxon>
        <taxon>Panheteroptera</taxon>
        <taxon>Cimicomorpha</taxon>
        <taxon>Cimicidae</taxon>
        <taxon>Cimex</taxon>
    </lineage>
</organism>
<dbReference type="KEGG" id="clec:112127960"/>
<evidence type="ECO:0000313" key="2">
    <source>
        <dbReference type="Proteomes" id="UP000494040"/>
    </source>
</evidence>
<proteinExistence type="predicted"/>
<protein>
    <submittedName>
        <fullName evidence="1">Uncharacterized protein</fullName>
    </submittedName>
</protein>
<dbReference type="GeneID" id="112127960"/>
<sequence>MPFFRSTVPSRSGHHRILPWDECCSGAFLDMKKADIISSTDFSSLTATKASTYFTVWVCSLTRRHRCPSGKRLESVTVFSTLLIYLPIPTGYMKTLPFCTKDLQAEEFKTFSAA</sequence>